<feature type="domain" description="N-acetylglucosamine binding protein A" evidence="5">
    <location>
        <begin position="113"/>
        <end position="207"/>
    </location>
</feature>
<evidence type="ECO:0000259" key="5">
    <source>
        <dbReference type="Pfam" id="PF18416"/>
    </source>
</evidence>
<dbReference type="Pfam" id="PF02278">
    <property type="entry name" value="Lyase_8"/>
    <property type="match status" value="1"/>
</dbReference>
<dbReference type="PANTHER" id="PTHR38481">
    <property type="entry name" value="HYALURONATE LYASE"/>
    <property type="match status" value="1"/>
</dbReference>
<dbReference type="SUPFAM" id="SSF74650">
    <property type="entry name" value="Galactose mutarotase-like"/>
    <property type="match status" value="1"/>
</dbReference>
<evidence type="ECO:0000313" key="6">
    <source>
        <dbReference type="EMBL" id="VEF72745.1"/>
    </source>
</evidence>
<dbReference type="InterPro" id="IPR038970">
    <property type="entry name" value="Lyase_8"/>
</dbReference>
<dbReference type="SUPFAM" id="SSF48230">
    <property type="entry name" value="Chondroitin AC/alginate lyase"/>
    <property type="match status" value="1"/>
</dbReference>
<evidence type="ECO:0000256" key="1">
    <source>
        <dbReference type="ARBA" id="ARBA00006699"/>
    </source>
</evidence>
<dbReference type="Gene3D" id="1.50.10.100">
    <property type="entry name" value="Chondroitin AC/alginate lyase"/>
    <property type="match status" value="1"/>
</dbReference>
<dbReference type="InterPro" id="IPR041029">
    <property type="entry name" value="GbpA_2"/>
</dbReference>
<dbReference type="GO" id="GO:0030246">
    <property type="term" value="F:carbohydrate binding"/>
    <property type="evidence" value="ECO:0007669"/>
    <property type="project" value="InterPro"/>
</dbReference>
<proteinExistence type="inferred from homology"/>
<dbReference type="RefSeq" id="WP_124324770.1">
    <property type="nucleotide sequence ID" value="NZ_CP118137.1"/>
</dbReference>
<dbReference type="GO" id="GO:0005576">
    <property type="term" value="C:extracellular region"/>
    <property type="evidence" value="ECO:0007669"/>
    <property type="project" value="InterPro"/>
</dbReference>
<dbReference type="AlphaFoldDB" id="A0AAX3FQB5"/>
<sequence length="916" mass="100954">MDKINWVEVPGMNIKSDRDAQAGESICAFVVDKATENIKQIISFNPIGDETNHYAWPENFSDKINQQGVQIRAGEKNSSGGFDTVASQYRNKLWRPEGADLTVFSTNCSLDSWSDNGEINAISDLPVGLNLVVETKSKRHGVVYERLVFPVTREVSGRYTWPYSLSHYVNAHSLYVRCGEKNNDSKLIVPLVSSYRNHFWSPVGADISVSMQYQVSSLSGDAEKTYQNALTAIQSSPPSKETVDTWLKNFKGGLFADITYPAQQAGSNTAPLYTHLNRVKSIAGFVRSIPVEQAQYYLSCAVAALNLYASKNYQTSNWWDRQVGLAKVAAESVVLLADKSPSGQLLPSLHYLKKTTNTTMNQTGANLADFAYIQFCWAIGGWQHVSEAGYLVDGFAASEAISSLCLPVSRHGVESGEGISKDYSFSQHNPGKGGKYSQIYAGGYGLALLRSIFKLQPVLVGALALNGRSIQSLERFLLDGMGWFSYAQQFDFQVDGRGISRGMRYSNELAQWSGQLLKENPANPLALQELMQRANGNEANNRYFAGNRAFWVNDYMTHITKEFCLWSKMVSTRTVGTETGNGENLKGYYMGAGSYFLTRNGQEYRDIQPLWEWQRIPGTTVEQDPSFKYPLVEWGYNAWGSHDFAGAVSDERVGVSSMILSKQNVKNAKKTVVALDDGAIFMGSSIDTSTAKYPVCTSINQSTLRGDVVIRYSTGEQQSLSLGDRVTSSAITDVTHDGFRYSFPQTAQAITVDASVRSGSWHDINVGGSKERVSGNVFSIWLEHDKTQAENYLYQITSANHPATLGDVHIICANDAHVITQPDKKLATGTAFSVADRVISLEFVDVKPLTPIAFIAKNSDANTLHLTVADLTQKLTTATVVLSWKGKSYTKTLPLPTGMDQVGKSITYTLTPTDME</sequence>
<evidence type="ECO:0000313" key="7">
    <source>
        <dbReference type="Proteomes" id="UP000277437"/>
    </source>
</evidence>
<protein>
    <submittedName>
        <fullName evidence="6">Polysaccharide lyase</fullName>
        <ecNumber evidence="6">4.2.2.5</ecNumber>
    </submittedName>
</protein>
<name>A0AAX3FQB5_9PSED</name>
<keyword evidence="6" id="KW-0456">Lyase</keyword>
<dbReference type="InterPro" id="IPR011013">
    <property type="entry name" value="Gal_mutarotase_sf_dom"/>
</dbReference>
<feature type="active site" evidence="2">
    <location>
        <position position="444"/>
    </location>
</feature>
<dbReference type="InterPro" id="IPR003159">
    <property type="entry name" value="Lyase_8_central_dom"/>
</dbReference>
<dbReference type="InterPro" id="IPR012970">
    <property type="entry name" value="Lyase_8_alpha_N"/>
</dbReference>
<dbReference type="Pfam" id="PF18416">
    <property type="entry name" value="GbpA_2"/>
    <property type="match status" value="2"/>
</dbReference>
<evidence type="ECO:0000259" key="4">
    <source>
        <dbReference type="Pfam" id="PF08124"/>
    </source>
</evidence>
<dbReference type="EC" id="4.2.2.5" evidence="6"/>
<dbReference type="Gene3D" id="3.30.70.2150">
    <property type="match status" value="2"/>
</dbReference>
<feature type="domain" description="Polysaccharide lyase 8 N-terminal alpha-helical" evidence="4">
    <location>
        <begin position="305"/>
        <end position="508"/>
    </location>
</feature>
<evidence type="ECO:0000259" key="3">
    <source>
        <dbReference type="Pfam" id="PF02278"/>
    </source>
</evidence>
<comment type="similarity">
    <text evidence="1">Belongs to the polysaccharide lyase 8 family.</text>
</comment>
<dbReference type="EMBL" id="LR134334">
    <property type="protein sequence ID" value="VEF72745.1"/>
    <property type="molecule type" value="Genomic_DNA"/>
</dbReference>
<feature type="active site" evidence="2">
    <location>
        <position position="497"/>
    </location>
</feature>
<dbReference type="GO" id="GO:0030341">
    <property type="term" value="F:chondroitin AC lyase activity"/>
    <property type="evidence" value="ECO:0007669"/>
    <property type="project" value="UniProtKB-EC"/>
</dbReference>
<feature type="domain" description="Polysaccharide lyase family 8 central" evidence="3">
    <location>
        <begin position="547"/>
        <end position="796"/>
    </location>
</feature>
<gene>
    <name evidence="6" type="primary">cslA</name>
    <name evidence="6" type="ORF">NCTC7357_00981</name>
</gene>
<dbReference type="Proteomes" id="UP000277437">
    <property type="component" value="Chromosome"/>
</dbReference>
<dbReference type="PANTHER" id="PTHR38481:SF1">
    <property type="entry name" value="HYALURONATE LYASE"/>
    <property type="match status" value="1"/>
</dbReference>
<accession>A0AAX3FQB5</accession>
<feature type="domain" description="N-acetylglucosamine binding protein A" evidence="5">
    <location>
        <begin position="13"/>
        <end position="104"/>
    </location>
</feature>
<reference evidence="6 7" key="1">
    <citation type="submission" date="2018-12" db="EMBL/GenBank/DDBJ databases">
        <authorList>
            <consortium name="Pathogen Informatics"/>
        </authorList>
    </citation>
    <scope>NUCLEOTIDE SEQUENCE [LARGE SCALE GENOMIC DNA]</scope>
    <source>
        <strain evidence="6 7">NCTC7357</strain>
    </source>
</reference>
<evidence type="ECO:0000256" key="2">
    <source>
        <dbReference type="PIRSR" id="PIRSR638970-1"/>
    </source>
</evidence>
<dbReference type="Pfam" id="PF08124">
    <property type="entry name" value="Lyase_8_N"/>
    <property type="match status" value="1"/>
</dbReference>
<feature type="active site" evidence="2">
    <location>
        <position position="428"/>
    </location>
</feature>
<dbReference type="Gene3D" id="2.70.98.10">
    <property type="match status" value="1"/>
</dbReference>
<dbReference type="InterPro" id="IPR014718">
    <property type="entry name" value="GH-type_carb-bd"/>
</dbReference>
<dbReference type="GO" id="GO:0005975">
    <property type="term" value="P:carbohydrate metabolic process"/>
    <property type="evidence" value="ECO:0007669"/>
    <property type="project" value="InterPro"/>
</dbReference>
<organism evidence="6 7">
    <name type="scientific">Pseudomonas chlororaphis</name>
    <dbReference type="NCBI Taxonomy" id="587753"/>
    <lineage>
        <taxon>Bacteria</taxon>
        <taxon>Pseudomonadati</taxon>
        <taxon>Pseudomonadota</taxon>
        <taxon>Gammaproteobacteria</taxon>
        <taxon>Pseudomonadales</taxon>
        <taxon>Pseudomonadaceae</taxon>
        <taxon>Pseudomonas</taxon>
    </lineage>
</organism>
<dbReference type="InterPro" id="IPR008929">
    <property type="entry name" value="Chondroitin_lyas"/>
</dbReference>